<comment type="caution">
    <text evidence="2">The sequence shown here is derived from an EMBL/GenBank/DDBJ whole genome shotgun (WGS) entry which is preliminary data.</text>
</comment>
<reference evidence="2 3" key="1">
    <citation type="journal article" date="2016" name="Nat. Commun.">
        <title>Thousands of microbial genomes shed light on interconnected biogeochemical processes in an aquifer system.</title>
        <authorList>
            <person name="Anantharaman K."/>
            <person name="Brown C.T."/>
            <person name="Hug L.A."/>
            <person name="Sharon I."/>
            <person name="Castelle C.J."/>
            <person name="Probst A.J."/>
            <person name="Thomas B.C."/>
            <person name="Singh A."/>
            <person name="Wilkins M.J."/>
            <person name="Karaoz U."/>
            <person name="Brodie E.L."/>
            <person name="Williams K.H."/>
            <person name="Hubbard S.S."/>
            <person name="Banfield J.F."/>
        </authorList>
    </citation>
    <scope>NUCLEOTIDE SEQUENCE [LARGE SCALE GENOMIC DNA]</scope>
</reference>
<feature type="compositionally biased region" description="Basic and acidic residues" evidence="1">
    <location>
        <begin position="89"/>
        <end position="101"/>
    </location>
</feature>
<protein>
    <submittedName>
        <fullName evidence="2">Uncharacterized protein</fullName>
    </submittedName>
</protein>
<evidence type="ECO:0000256" key="1">
    <source>
        <dbReference type="SAM" id="MobiDB-lite"/>
    </source>
</evidence>
<evidence type="ECO:0000313" key="2">
    <source>
        <dbReference type="EMBL" id="OGZ65228.1"/>
    </source>
</evidence>
<sequence length="117" mass="12635">MSFFSRNGRIRQAKFGAGTEKKLVIYHFCAWSTLDCVQGVLMDLSQVPEAVDSSGAFKPFVGSWEAVEARLAGTPLLHRPSSGSSRGYTTKERGDLAAGGEKRRLAAGLTNFLKPKG</sequence>
<proteinExistence type="predicted"/>
<organism evidence="2 3">
    <name type="scientific">Candidatus Staskawiczbacteria bacterium RIFCSPHIGHO2_01_FULL_41_41</name>
    <dbReference type="NCBI Taxonomy" id="1802203"/>
    <lineage>
        <taxon>Bacteria</taxon>
        <taxon>Candidatus Staskawicziibacteriota</taxon>
    </lineage>
</organism>
<dbReference type="EMBL" id="MHOP01000025">
    <property type="protein sequence ID" value="OGZ65228.1"/>
    <property type="molecule type" value="Genomic_DNA"/>
</dbReference>
<dbReference type="AlphaFoldDB" id="A0A1G2HTM3"/>
<evidence type="ECO:0000313" key="3">
    <source>
        <dbReference type="Proteomes" id="UP000178774"/>
    </source>
</evidence>
<gene>
    <name evidence="2" type="ORF">A2822_03705</name>
</gene>
<accession>A0A1G2HTM3</accession>
<dbReference type="Proteomes" id="UP000178774">
    <property type="component" value="Unassembled WGS sequence"/>
</dbReference>
<feature type="region of interest" description="Disordered" evidence="1">
    <location>
        <begin position="76"/>
        <end position="101"/>
    </location>
</feature>
<name>A0A1G2HTM3_9BACT</name>